<protein>
    <submittedName>
        <fullName evidence="2">Tn3 family transposase</fullName>
    </submittedName>
</protein>
<organism evidence="2 3">
    <name type="scientific">Nonomuraea helvata</name>
    <dbReference type="NCBI Taxonomy" id="37484"/>
    <lineage>
        <taxon>Bacteria</taxon>
        <taxon>Bacillati</taxon>
        <taxon>Actinomycetota</taxon>
        <taxon>Actinomycetes</taxon>
        <taxon>Streptosporangiales</taxon>
        <taxon>Streptosporangiaceae</taxon>
        <taxon>Nonomuraea</taxon>
    </lineage>
</organism>
<feature type="domain" description="Tn3 transposase DDE" evidence="1">
    <location>
        <begin position="27"/>
        <end position="145"/>
    </location>
</feature>
<sequence>MVCGRGMCSYPGHAGTPTWHLSVHPRLLGNATDLPITEHATDTHGATLVNFGLFDLVGKALTPRIRDLGKITMLRVEAPGLTNARYPHAGPLLADRWNEDLISECYPDLLRMAGSLKFGEATASLIVGKWSAASRQNTLAAALKE</sequence>
<proteinExistence type="predicted"/>
<name>A0ABV5S539_9ACTN</name>
<evidence type="ECO:0000313" key="2">
    <source>
        <dbReference type="EMBL" id="MFB9626779.1"/>
    </source>
</evidence>
<comment type="caution">
    <text evidence="2">The sequence shown here is derived from an EMBL/GenBank/DDBJ whole genome shotgun (WGS) entry which is preliminary data.</text>
</comment>
<gene>
    <name evidence="2" type="ORF">ACFFSA_27145</name>
</gene>
<dbReference type="EMBL" id="JBHMBW010000025">
    <property type="protein sequence ID" value="MFB9626779.1"/>
    <property type="molecule type" value="Genomic_DNA"/>
</dbReference>
<dbReference type="RefSeq" id="WP_345003176.1">
    <property type="nucleotide sequence ID" value="NZ_BAAAXV010000012.1"/>
</dbReference>
<accession>A0ABV5S539</accession>
<evidence type="ECO:0000313" key="3">
    <source>
        <dbReference type="Proteomes" id="UP001589532"/>
    </source>
</evidence>
<dbReference type="InterPro" id="IPR002513">
    <property type="entry name" value="Tn3_Tnp_DDE_dom"/>
</dbReference>
<dbReference type="Pfam" id="PF01526">
    <property type="entry name" value="DDE_Tnp_Tn3"/>
    <property type="match status" value="1"/>
</dbReference>
<evidence type="ECO:0000259" key="1">
    <source>
        <dbReference type="Pfam" id="PF01526"/>
    </source>
</evidence>
<keyword evidence="3" id="KW-1185">Reference proteome</keyword>
<dbReference type="Proteomes" id="UP001589532">
    <property type="component" value="Unassembled WGS sequence"/>
</dbReference>
<reference evidence="2 3" key="1">
    <citation type="submission" date="2024-09" db="EMBL/GenBank/DDBJ databases">
        <authorList>
            <person name="Sun Q."/>
            <person name="Mori K."/>
        </authorList>
    </citation>
    <scope>NUCLEOTIDE SEQUENCE [LARGE SCALE GENOMIC DNA]</scope>
    <source>
        <strain evidence="2 3">JCM 3143</strain>
    </source>
</reference>